<sequence>MVSWQTVQSLLFFFGPLLLPRILATYRSIRSRPAAQIRPLPQATSYALGVLLLSGILAFLSTLPLFSPSNIFRLTGSRLQTPAGVLLTRLAALRPLTVADEKLRQILDDGGLDARLLYAHLGPSVLTSCPFAKPGDIDAKQMYFLYALPSILTPHLLHLFALGIATSGFLSGREGSQWRTVACIAGIVLGAAELWLVINYDDKHNMRSTRVGDIDFVFWKLQVWRGLAIAAVDGVLGWVIWLQATGRAFLTAPPATERMLDHARLLEGVLGKIRGVGVLRNGTVRDVTLRKKVDEYWSKETEVMKDVEEQTEVLEAQRSALRRFDMVRVGREAEGYIDSVLGGVQAPRPP</sequence>
<reference evidence="2" key="1">
    <citation type="submission" date="2023-08" db="EMBL/GenBank/DDBJ databases">
        <title>Black Yeasts Isolated from many extreme environments.</title>
        <authorList>
            <person name="Coleine C."/>
            <person name="Stajich J.E."/>
            <person name="Selbmann L."/>
        </authorList>
    </citation>
    <scope>NUCLEOTIDE SEQUENCE</scope>
    <source>
        <strain evidence="2">CCFEE 5810</strain>
    </source>
</reference>
<feature type="transmembrane region" description="Helical" evidence="1">
    <location>
        <begin position="178"/>
        <end position="198"/>
    </location>
</feature>
<dbReference type="PANTHER" id="PTHR39470:SF1">
    <property type="entry name" value="CHORISMATE SYNTHASE PROTEIN"/>
    <property type="match status" value="1"/>
</dbReference>
<protein>
    <submittedName>
        <fullName evidence="2">Uncharacterized protein</fullName>
    </submittedName>
</protein>
<keyword evidence="1" id="KW-1133">Transmembrane helix</keyword>
<evidence type="ECO:0000313" key="3">
    <source>
        <dbReference type="Proteomes" id="UP001310594"/>
    </source>
</evidence>
<gene>
    <name evidence="2" type="ORF">LTR97_004500</name>
</gene>
<comment type="caution">
    <text evidence="2">The sequence shown here is derived from an EMBL/GenBank/DDBJ whole genome shotgun (WGS) entry which is preliminary data.</text>
</comment>
<feature type="transmembrane region" description="Helical" evidence="1">
    <location>
        <begin position="143"/>
        <end position="166"/>
    </location>
</feature>
<name>A0AAN8A3C9_9PEZI</name>
<dbReference type="EMBL" id="JAVRQU010000006">
    <property type="protein sequence ID" value="KAK5701682.1"/>
    <property type="molecule type" value="Genomic_DNA"/>
</dbReference>
<feature type="transmembrane region" description="Helical" evidence="1">
    <location>
        <begin position="223"/>
        <end position="242"/>
    </location>
</feature>
<feature type="transmembrane region" description="Helical" evidence="1">
    <location>
        <begin position="45"/>
        <end position="66"/>
    </location>
</feature>
<keyword evidence="1" id="KW-0472">Membrane</keyword>
<keyword evidence="1" id="KW-0812">Transmembrane</keyword>
<accession>A0AAN8A3C9</accession>
<dbReference type="PANTHER" id="PTHR39470">
    <property type="entry name" value="CHROMOSOME 10, WHOLE GENOME SHOTGUN SEQUENCE"/>
    <property type="match status" value="1"/>
</dbReference>
<dbReference type="AlphaFoldDB" id="A0AAN8A3C9"/>
<evidence type="ECO:0000256" key="1">
    <source>
        <dbReference type="SAM" id="Phobius"/>
    </source>
</evidence>
<organism evidence="2 3">
    <name type="scientific">Elasticomyces elasticus</name>
    <dbReference type="NCBI Taxonomy" id="574655"/>
    <lineage>
        <taxon>Eukaryota</taxon>
        <taxon>Fungi</taxon>
        <taxon>Dikarya</taxon>
        <taxon>Ascomycota</taxon>
        <taxon>Pezizomycotina</taxon>
        <taxon>Dothideomycetes</taxon>
        <taxon>Dothideomycetidae</taxon>
        <taxon>Mycosphaerellales</taxon>
        <taxon>Teratosphaeriaceae</taxon>
        <taxon>Elasticomyces</taxon>
    </lineage>
</organism>
<dbReference type="Proteomes" id="UP001310594">
    <property type="component" value="Unassembled WGS sequence"/>
</dbReference>
<proteinExistence type="predicted"/>
<feature type="transmembrane region" description="Helical" evidence="1">
    <location>
        <begin position="6"/>
        <end position="24"/>
    </location>
</feature>
<evidence type="ECO:0000313" key="2">
    <source>
        <dbReference type="EMBL" id="KAK5701682.1"/>
    </source>
</evidence>